<evidence type="ECO:0000256" key="1">
    <source>
        <dbReference type="ARBA" id="ARBA00022729"/>
    </source>
</evidence>
<evidence type="ECO:0000313" key="4">
    <source>
        <dbReference type="EMBL" id="ETX01748.1"/>
    </source>
</evidence>
<protein>
    <recommendedName>
        <fullName evidence="3">Outer membrane lipoprotein BamD-like domain-containing protein</fullName>
    </recommendedName>
</protein>
<dbReference type="SUPFAM" id="SSF48452">
    <property type="entry name" value="TPR-like"/>
    <property type="match status" value="1"/>
</dbReference>
<dbReference type="InterPro" id="IPR039565">
    <property type="entry name" value="BamD-like"/>
</dbReference>
<keyword evidence="5" id="KW-1185">Reference proteome</keyword>
<dbReference type="PROSITE" id="PS50005">
    <property type="entry name" value="TPR"/>
    <property type="match status" value="1"/>
</dbReference>
<gene>
    <name evidence="4" type="ORF">ETSY1_06275</name>
</gene>
<feature type="repeat" description="TPR" evidence="2">
    <location>
        <begin position="71"/>
        <end position="104"/>
    </location>
</feature>
<dbReference type="EMBL" id="AZHW01000205">
    <property type="protein sequence ID" value="ETX01748.1"/>
    <property type="molecule type" value="Genomic_DNA"/>
</dbReference>
<organism evidence="4 5">
    <name type="scientific">Entotheonella factor</name>
    <dbReference type="NCBI Taxonomy" id="1429438"/>
    <lineage>
        <taxon>Bacteria</taxon>
        <taxon>Pseudomonadati</taxon>
        <taxon>Nitrospinota/Tectimicrobiota group</taxon>
        <taxon>Candidatus Tectimicrobiota</taxon>
        <taxon>Candidatus Entotheonellia</taxon>
        <taxon>Candidatus Entotheonellales</taxon>
        <taxon>Candidatus Entotheonellaceae</taxon>
        <taxon>Candidatus Entotheonella</taxon>
    </lineage>
</organism>
<proteinExistence type="predicted"/>
<evidence type="ECO:0000256" key="2">
    <source>
        <dbReference type="PROSITE-ProRule" id="PRU00339"/>
    </source>
</evidence>
<accession>W4LUS7</accession>
<keyword evidence="1" id="KW-0732">Signal</keyword>
<dbReference type="InterPro" id="IPR019734">
    <property type="entry name" value="TPR_rpt"/>
</dbReference>
<dbReference type="Proteomes" id="UP000019141">
    <property type="component" value="Unassembled WGS sequence"/>
</dbReference>
<reference evidence="4 5" key="1">
    <citation type="journal article" date="2014" name="Nature">
        <title>An environmental bacterial taxon with a large and distinct metabolic repertoire.</title>
        <authorList>
            <person name="Wilson M.C."/>
            <person name="Mori T."/>
            <person name="Ruckert C."/>
            <person name="Uria A.R."/>
            <person name="Helf M.J."/>
            <person name="Takada K."/>
            <person name="Gernert C."/>
            <person name="Steffens U.A."/>
            <person name="Heycke N."/>
            <person name="Schmitt S."/>
            <person name="Rinke C."/>
            <person name="Helfrich E.J."/>
            <person name="Brachmann A.O."/>
            <person name="Gurgui C."/>
            <person name="Wakimoto T."/>
            <person name="Kracht M."/>
            <person name="Crusemann M."/>
            <person name="Hentschel U."/>
            <person name="Abe I."/>
            <person name="Matsunaga S."/>
            <person name="Kalinowski J."/>
            <person name="Takeyama H."/>
            <person name="Piel J."/>
        </authorList>
    </citation>
    <scope>NUCLEOTIDE SEQUENCE [LARGE SCALE GENOMIC DNA]</scope>
    <source>
        <strain evidence="5">TSY1</strain>
    </source>
</reference>
<dbReference type="Gene3D" id="1.25.40.10">
    <property type="entry name" value="Tetratricopeptide repeat domain"/>
    <property type="match status" value="1"/>
</dbReference>
<evidence type="ECO:0000313" key="5">
    <source>
        <dbReference type="Proteomes" id="UP000019141"/>
    </source>
</evidence>
<evidence type="ECO:0000259" key="3">
    <source>
        <dbReference type="Pfam" id="PF13525"/>
    </source>
</evidence>
<feature type="domain" description="Outer membrane lipoprotein BamD-like" evidence="3">
    <location>
        <begin position="70"/>
        <end position="160"/>
    </location>
</feature>
<dbReference type="InterPro" id="IPR011990">
    <property type="entry name" value="TPR-like_helical_dom_sf"/>
</dbReference>
<name>W4LUS7_ENTF1</name>
<sequence>MTLRCFVYCAISLQLFGVLHHSIHAESVKPGFTADQLLQFADQLLQDGEYFRAITEYRRFRFNYPDDPRQAMALFRIGQAFYRGQQYMDALQTFRDVTQTYPESPYGRQAWLWQGESLIQQTQYAAAEQSYTTYIERHANAPAIPYARYQRGWTLLYRRQWQAATDELQQIPDSSPLYPAAQQLALEAREGSQQPKKSPLLAGILSTFLPGAGQLYNDRFGDAALTFLLNGLFIAGTIEAIQHDQLAIAGVLGFFEAGWYGGNVYSAVNGAHKHNRRTDEALLQDLERRFRMTPPDLPQTQTIGLRLSLRFSLP</sequence>
<dbReference type="AlphaFoldDB" id="W4LUS7"/>
<dbReference type="HOGENOM" id="CLU_069089_0_0_7"/>
<keyword evidence="2" id="KW-0802">TPR repeat</keyword>
<comment type="caution">
    <text evidence="4">The sequence shown here is derived from an EMBL/GenBank/DDBJ whole genome shotgun (WGS) entry which is preliminary data.</text>
</comment>
<dbReference type="Pfam" id="PF13525">
    <property type="entry name" value="YfiO"/>
    <property type="match status" value="1"/>
</dbReference>